<dbReference type="InterPro" id="IPR001680">
    <property type="entry name" value="WD40_rpt"/>
</dbReference>
<dbReference type="Pfam" id="PF00400">
    <property type="entry name" value="WD40"/>
    <property type="match status" value="1"/>
</dbReference>
<dbReference type="Gene3D" id="2.130.10.10">
    <property type="entry name" value="YVTN repeat-like/Quinoprotein amine dehydrogenase"/>
    <property type="match status" value="1"/>
</dbReference>
<dbReference type="InterPro" id="IPR015943">
    <property type="entry name" value="WD40/YVTN_repeat-like_dom_sf"/>
</dbReference>
<dbReference type="Proteomes" id="UP000014074">
    <property type="component" value="Unassembled WGS sequence"/>
</dbReference>
<dbReference type="RefSeq" id="XP_007915345.1">
    <property type="nucleotide sequence ID" value="XM_007917154.1"/>
</dbReference>
<evidence type="ECO:0000256" key="1">
    <source>
        <dbReference type="PROSITE-ProRule" id="PRU00221"/>
    </source>
</evidence>
<accession>R8BKJ9</accession>
<reference evidence="3" key="1">
    <citation type="journal article" date="2013" name="Genome Announc.">
        <title>Draft genome sequence of the ascomycete Phaeoacremonium aleophilum strain UCR-PA7, a causal agent of the esca disease complex in grapevines.</title>
        <authorList>
            <person name="Blanco-Ulate B."/>
            <person name="Rolshausen P."/>
            <person name="Cantu D."/>
        </authorList>
    </citation>
    <scope>NUCLEOTIDE SEQUENCE [LARGE SCALE GENOMIC DNA]</scope>
    <source>
        <strain evidence="3">UCR-PA7</strain>
    </source>
</reference>
<evidence type="ECO:0000313" key="3">
    <source>
        <dbReference type="Proteomes" id="UP000014074"/>
    </source>
</evidence>
<dbReference type="AlphaFoldDB" id="R8BKJ9"/>
<name>R8BKJ9_PHAM7</name>
<dbReference type="HOGENOM" id="CLU_1644897_0_0_1"/>
<sequence>MTSITYGPYPQYFACGQDDGSVTIYDIANGKKVRKVYNHANIAAVITLNWSPTGKYMASSDDNGRVIVKRLEQKGEDGKWAVFPCLDFRDQEPANEFCFNYNEKLVLISFPASDRVWNLKTKTQIWRRDREPDLEEASTHCIPISWRLANISNLFSGILQY</sequence>
<dbReference type="GeneID" id="19325070"/>
<dbReference type="EMBL" id="KB933129">
    <property type="protein sequence ID" value="EON99809.1"/>
    <property type="molecule type" value="Genomic_DNA"/>
</dbReference>
<dbReference type="KEGG" id="tmn:UCRPA7_4603"/>
<feature type="repeat" description="WD" evidence="1">
    <location>
        <begin position="1"/>
        <end position="35"/>
    </location>
</feature>
<dbReference type="PROSITE" id="PS50082">
    <property type="entry name" value="WD_REPEATS_2"/>
    <property type="match status" value="1"/>
</dbReference>
<proteinExistence type="predicted"/>
<dbReference type="InterPro" id="IPR036322">
    <property type="entry name" value="WD40_repeat_dom_sf"/>
</dbReference>
<evidence type="ECO:0000313" key="2">
    <source>
        <dbReference type="EMBL" id="EON99809.1"/>
    </source>
</evidence>
<keyword evidence="1" id="KW-0853">WD repeat</keyword>
<dbReference type="SUPFAM" id="SSF50978">
    <property type="entry name" value="WD40 repeat-like"/>
    <property type="match status" value="1"/>
</dbReference>
<organism evidence="2 3">
    <name type="scientific">Phaeoacremonium minimum (strain UCR-PA7)</name>
    <name type="common">Esca disease fungus</name>
    <name type="synonym">Togninia minima</name>
    <dbReference type="NCBI Taxonomy" id="1286976"/>
    <lineage>
        <taxon>Eukaryota</taxon>
        <taxon>Fungi</taxon>
        <taxon>Dikarya</taxon>
        <taxon>Ascomycota</taxon>
        <taxon>Pezizomycotina</taxon>
        <taxon>Sordariomycetes</taxon>
        <taxon>Sordariomycetidae</taxon>
        <taxon>Togniniales</taxon>
        <taxon>Togniniaceae</taxon>
        <taxon>Phaeoacremonium</taxon>
    </lineage>
</organism>
<gene>
    <name evidence="2" type="ORF">UCRPA7_4603</name>
</gene>
<dbReference type="eggNOG" id="KOG2029">
    <property type="taxonomic scope" value="Eukaryota"/>
</dbReference>
<dbReference type="OrthoDB" id="1658288at2759"/>
<protein>
    <submittedName>
        <fullName evidence="2">Putative nacht and wd domain-containing protein</fullName>
    </submittedName>
</protein>
<keyword evidence="3" id="KW-1185">Reference proteome</keyword>